<comment type="function">
    <text evidence="5">Part of the ABC transporter complex HmuTUV involved in hemin import. Responsible for energy coupling to the transport system.</text>
</comment>
<dbReference type="PANTHER" id="PTHR42794">
    <property type="entry name" value="HEMIN IMPORT ATP-BINDING PROTEIN HMUV"/>
    <property type="match status" value="1"/>
</dbReference>
<evidence type="ECO:0000313" key="8">
    <source>
        <dbReference type="Proteomes" id="UP000474175"/>
    </source>
</evidence>
<proteinExistence type="predicted"/>
<feature type="domain" description="ABC transporter" evidence="6">
    <location>
        <begin position="10"/>
        <end position="249"/>
    </location>
</feature>
<sequence length="342" mass="37728">MNTSAPLLSTQALAIGYTGRNQRKRSVAESLALDLWPGQLVCLLGPNGAGKSTLMRTLAGLQPPLSGQILLNGQPLANFNPTELAQRLSLVLAERVEAGNLSVHELIALGRTPHTGWLGKLTESDLAQVQKAITATGTQKFAYRRIHQLSDGERQKVMLARALAQDTNLILLDEPTAHLDLPNRVEMMRLLHQLTRQTQKAILLSTHELDLALQMADKLWLLDAQGNMAVGAPEDLVLSGMFEATFAKAGFYFDRTTGAFMMHPDEQGPAISLLGDERLLFWTRRALQREGFRISQENSVATVDATYQNGNAVWRCEQTDRASLFVSIENLLHALKSLTDER</sequence>
<keyword evidence="2" id="KW-0547">Nucleotide-binding</keyword>
<gene>
    <name evidence="7" type="ORF">GK108_16270</name>
</gene>
<reference evidence="7 8" key="1">
    <citation type="submission" date="2020-02" db="EMBL/GenBank/DDBJ databases">
        <title>Draft genome sequence of two Spirosoma agri KCTC 52727 and Spirosoma terrae KCTC 52035.</title>
        <authorList>
            <person name="Rojas J."/>
            <person name="Ambika Manirajan B."/>
            <person name="Suarez C."/>
            <person name="Ratering S."/>
            <person name="Schnell S."/>
        </authorList>
    </citation>
    <scope>NUCLEOTIDE SEQUENCE [LARGE SCALE GENOMIC DNA]</scope>
    <source>
        <strain evidence="7 8">KCTC 52035</strain>
    </source>
</reference>
<dbReference type="InterPro" id="IPR027417">
    <property type="entry name" value="P-loop_NTPase"/>
</dbReference>
<organism evidence="7 8">
    <name type="scientific">Spirosoma terrae</name>
    <dbReference type="NCBI Taxonomy" id="1968276"/>
    <lineage>
        <taxon>Bacteria</taxon>
        <taxon>Pseudomonadati</taxon>
        <taxon>Bacteroidota</taxon>
        <taxon>Cytophagia</taxon>
        <taxon>Cytophagales</taxon>
        <taxon>Cytophagaceae</taxon>
        <taxon>Spirosoma</taxon>
    </lineage>
</organism>
<keyword evidence="1" id="KW-0813">Transport</keyword>
<evidence type="ECO:0000256" key="2">
    <source>
        <dbReference type="ARBA" id="ARBA00022741"/>
    </source>
</evidence>
<evidence type="ECO:0000256" key="1">
    <source>
        <dbReference type="ARBA" id="ARBA00022448"/>
    </source>
</evidence>
<dbReference type="PROSITE" id="PS50893">
    <property type="entry name" value="ABC_TRANSPORTER_2"/>
    <property type="match status" value="1"/>
</dbReference>
<dbReference type="Gene3D" id="3.40.50.300">
    <property type="entry name" value="P-loop containing nucleotide triphosphate hydrolases"/>
    <property type="match status" value="1"/>
</dbReference>
<keyword evidence="4" id="KW-1278">Translocase</keyword>
<dbReference type="Pfam" id="PF00005">
    <property type="entry name" value="ABC_tran"/>
    <property type="match status" value="1"/>
</dbReference>
<dbReference type="GO" id="GO:0005524">
    <property type="term" value="F:ATP binding"/>
    <property type="evidence" value="ECO:0007669"/>
    <property type="project" value="UniProtKB-KW"/>
</dbReference>
<dbReference type="GO" id="GO:0016887">
    <property type="term" value="F:ATP hydrolysis activity"/>
    <property type="evidence" value="ECO:0007669"/>
    <property type="project" value="InterPro"/>
</dbReference>
<dbReference type="InterPro" id="IPR003593">
    <property type="entry name" value="AAA+_ATPase"/>
</dbReference>
<evidence type="ECO:0000256" key="3">
    <source>
        <dbReference type="ARBA" id="ARBA00022840"/>
    </source>
</evidence>
<dbReference type="SMART" id="SM00382">
    <property type="entry name" value="AAA"/>
    <property type="match status" value="1"/>
</dbReference>
<accession>A0A6L9LAC3</accession>
<evidence type="ECO:0000256" key="5">
    <source>
        <dbReference type="ARBA" id="ARBA00037066"/>
    </source>
</evidence>
<dbReference type="SUPFAM" id="SSF52540">
    <property type="entry name" value="P-loop containing nucleoside triphosphate hydrolases"/>
    <property type="match status" value="1"/>
</dbReference>
<dbReference type="CDD" id="cd03214">
    <property type="entry name" value="ABC_Iron-Siderophores_B12_Hemin"/>
    <property type="match status" value="1"/>
</dbReference>
<evidence type="ECO:0000259" key="6">
    <source>
        <dbReference type="PROSITE" id="PS50893"/>
    </source>
</evidence>
<protein>
    <submittedName>
        <fullName evidence="7">ABC transporter ATP-binding protein</fullName>
    </submittedName>
</protein>
<dbReference type="RefSeq" id="WP_163950553.1">
    <property type="nucleotide sequence ID" value="NZ_JAAFZH010000006.1"/>
</dbReference>
<dbReference type="Proteomes" id="UP000474175">
    <property type="component" value="Unassembled WGS sequence"/>
</dbReference>
<dbReference type="AlphaFoldDB" id="A0A6L9LAC3"/>
<evidence type="ECO:0000313" key="7">
    <source>
        <dbReference type="EMBL" id="NDU96437.1"/>
    </source>
</evidence>
<dbReference type="EMBL" id="JAAFZH010000006">
    <property type="protein sequence ID" value="NDU96437.1"/>
    <property type="molecule type" value="Genomic_DNA"/>
</dbReference>
<dbReference type="InterPro" id="IPR003439">
    <property type="entry name" value="ABC_transporter-like_ATP-bd"/>
</dbReference>
<comment type="caution">
    <text evidence="7">The sequence shown here is derived from an EMBL/GenBank/DDBJ whole genome shotgun (WGS) entry which is preliminary data.</text>
</comment>
<dbReference type="FunFam" id="3.40.50.300:FF:000134">
    <property type="entry name" value="Iron-enterobactin ABC transporter ATP-binding protein"/>
    <property type="match status" value="1"/>
</dbReference>
<name>A0A6L9LAC3_9BACT</name>
<keyword evidence="8" id="KW-1185">Reference proteome</keyword>
<evidence type="ECO:0000256" key="4">
    <source>
        <dbReference type="ARBA" id="ARBA00022967"/>
    </source>
</evidence>
<keyword evidence="3 7" id="KW-0067">ATP-binding</keyword>
<dbReference type="PANTHER" id="PTHR42794:SF1">
    <property type="entry name" value="HEMIN IMPORT ATP-BINDING PROTEIN HMUV"/>
    <property type="match status" value="1"/>
</dbReference>